<keyword evidence="8 12" id="KW-0630">Potassium</keyword>
<feature type="binding site" evidence="12">
    <location>
        <position position="119"/>
    </location>
    <ligand>
        <name>K(+)</name>
        <dbReference type="ChEBI" id="CHEBI:29103"/>
    </ligand>
</feature>
<feature type="binding site" evidence="12">
    <location>
        <position position="322"/>
    </location>
    <ligand>
        <name>K(+)</name>
        <dbReference type="ChEBI" id="CHEBI:29103"/>
    </ligand>
</feature>
<keyword evidence="6" id="KW-0633">Potassium transport</keyword>
<name>A0A1G6BVU5_EUBOX</name>
<evidence type="ECO:0000256" key="11">
    <source>
        <dbReference type="ARBA" id="ARBA00023136"/>
    </source>
</evidence>
<dbReference type="PANTHER" id="PTHR32024:SF2">
    <property type="entry name" value="TRK SYSTEM POTASSIUM UPTAKE PROTEIN TRKG-RELATED"/>
    <property type="match status" value="1"/>
</dbReference>
<proteinExistence type="inferred from homology"/>
<feature type="transmembrane region" description="Helical" evidence="13">
    <location>
        <begin position="215"/>
        <end position="235"/>
    </location>
</feature>
<keyword evidence="4" id="KW-1003">Cell membrane</keyword>
<feature type="transmembrane region" description="Helical" evidence="13">
    <location>
        <begin position="400"/>
        <end position="420"/>
    </location>
</feature>
<keyword evidence="11 13" id="KW-0472">Membrane</keyword>
<keyword evidence="12" id="KW-0479">Metal-binding</keyword>
<dbReference type="Pfam" id="PF02386">
    <property type="entry name" value="TrkH"/>
    <property type="match status" value="1"/>
</dbReference>
<feature type="transmembrane region" description="Helical" evidence="13">
    <location>
        <begin position="47"/>
        <end position="66"/>
    </location>
</feature>
<evidence type="ECO:0000256" key="4">
    <source>
        <dbReference type="ARBA" id="ARBA00022475"/>
    </source>
</evidence>
<dbReference type="GO" id="GO:0015379">
    <property type="term" value="F:potassium:chloride symporter activity"/>
    <property type="evidence" value="ECO:0007669"/>
    <property type="project" value="InterPro"/>
</dbReference>
<evidence type="ECO:0000256" key="7">
    <source>
        <dbReference type="ARBA" id="ARBA00022692"/>
    </source>
</evidence>
<keyword evidence="9 13" id="KW-1133">Transmembrane helix</keyword>
<dbReference type="PIRSF" id="PIRSF006247">
    <property type="entry name" value="TrkH"/>
    <property type="match status" value="1"/>
</dbReference>
<dbReference type="GO" id="GO:0005886">
    <property type="term" value="C:plasma membrane"/>
    <property type="evidence" value="ECO:0007669"/>
    <property type="project" value="UniProtKB-SubCell"/>
</dbReference>
<keyword evidence="7 13" id="KW-0812">Transmembrane</keyword>
<keyword evidence="5" id="KW-0997">Cell inner membrane</keyword>
<evidence type="ECO:0000256" key="13">
    <source>
        <dbReference type="SAM" id="Phobius"/>
    </source>
</evidence>
<evidence type="ECO:0000313" key="15">
    <source>
        <dbReference type="Proteomes" id="UP000199228"/>
    </source>
</evidence>
<accession>A0A1G6BVU5</accession>
<feature type="transmembrane region" description="Helical" evidence="13">
    <location>
        <begin position="247"/>
        <end position="267"/>
    </location>
</feature>
<feature type="transmembrane region" description="Helical" evidence="13">
    <location>
        <begin position="339"/>
        <end position="357"/>
    </location>
</feature>
<organism evidence="14 15">
    <name type="scientific">Eubacterium oxidoreducens</name>
    <dbReference type="NCBI Taxonomy" id="1732"/>
    <lineage>
        <taxon>Bacteria</taxon>
        <taxon>Bacillati</taxon>
        <taxon>Bacillota</taxon>
        <taxon>Clostridia</taxon>
        <taxon>Eubacteriales</taxon>
        <taxon>Eubacteriaceae</taxon>
        <taxon>Eubacterium</taxon>
    </lineage>
</organism>
<evidence type="ECO:0000256" key="12">
    <source>
        <dbReference type="PIRSR" id="PIRSR006247-1"/>
    </source>
</evidence>
<comment type="subcellular location">
    <subcellularLocation>
        <location evidence="1">Cell inner membrane</location>
        <topology evidence="1">Multi-pass membrane protein</topology>
    </subcellularLocation>
</comment>
<comment type="similarity">
    <text evidence="2">Belongs to the TrkH potassium transport family.</text>
</comment>
<evidence type="ECO:0000256" key="5">
    <source>
        <dbReference type="ARBA" id="ARBA00022519"/>
    </source>
</evidence>
<feature type="transmembrane region" description="Helical" evidence="13">
    <location>
        <begin position="279"/>
        <end position="298"/>
    </location>
</feature>
<dbReference type="GO" id="GO:0046872">
    <property type="term" value="F:metal ion binding"/>
    <property type="evidence" value="ECO:0007669"/>
    <property type="project" value="UniProtKB-KW"/>
</dbReference>
<feature type="transmembrane region" description="Helical" evidence="13">
    <location>
        <begin position="21"/>
        <end position="41"/>
    </location>
</feature>
<dbReference type="InterPro" id="IPR004772">
    <property type="entry name" value="TrkH"/>
</dbReference>
<evidence type="ECO:0000313" key="14">
    <source>
        <dbReference type="EMBL" id="SDB24730.1"/>
    </source>
</evidence>
<keyword evidence="15" id="KW-1185">Reference proteome</keyword>
<dbReference type="EMBL" id="FMXR01000013">
    <property type="protein sequence ID" value="SDB24730.1"/>
    <property type="molecule type" value="Genomic_DNA"/>
</dbReference>
<evidence type="ECO:0000256" key="10">
    <source>
        <dbReference type="ARBA" id="ARBA00023065"/>
    </source>
</evidence>
<evidence type="ECO:0000256" key="1">
    <source>
        <dbReference type="ARBA" id="ARBA00004429"/>
    </source>
</evidence>
<feature type="transmembrane region" description="Helical" evidence="13">
    <location>
        <begin position="191"/>
        <end position="209"/>
    </location>
</feature>
<dbReference type="InterPro" id="IPR003445">
    <property type="entry name" value="Cat_transpt"/>
</dbReference>
<dbReference type="Proteomes" id="UP000199228">
    <property type="component" value="Unassembled WGS sequence"/>
</dbReference>
<evidence type="ECO:0000256" key="8">
    <source>
        <dbReference type="ARBA" id="ARBA00022958"/>
    </source>
</evidence>
<feature type="transmembrane region" description="Helical" evidence="13">
    <location>
        <begin position="141"/>
        <end position="159"/>
    </location>
</feature>
<protein>
    <submittedName>
        <fullName evidence="14">Trk system potassium uptake protein TrkH</fullName>
    </submittedName>
</protein>
<evidence type="ECO:0000256" key="2">
    <source>
        <dbReference type="ARBA" id="ARBA00009137"/>
    </source>
</evidence>
<dbReference type="STRING" id="1732.SAMN02910417_01826"/>
<feature type="binding site" evidence="12">
    <location>
        <position position="120"/>
    </location>
    <ligand>
        <name>K(+)</name>
        <dbReference type="ChEBI" id="CHEBI:29103"/>
    </ligand>
</feature>
<dbReference type="AlphaFoldDB" id="A0A1G6BVU5"/>
<dbReference type="PANTHER" id="PTHR32024">
    <property type="entry name" value="TRK SYSTEM POTASSIUM UPTAKE PROTEIN TRKG-RELATED"/>
    <property type="match status" value="1"/>
</dbReference>
<keyword evidence="10" id="KW-0406">Ion transport</keyword>
<evidence type="ECO:0000256" key="9">
    <source>
        <dbReference type="ARBA" id="ARBA00022989"/>
    </source>
</evidence>
<feature type="transmembrane region" description="Helical" evidence="13">
    <location>
        <begin position="310"/>
        <end position="327"/>
    </location>
</feature>
<feature type="transmembrane region" description="Helical" evidence="13">
    <location>
        <begin position="461"/>
        <end position="482"/>
    </location>
</feature>
<feature type="transmembrane region" description="Helical" evidence="13">
    <location>
        <begin position="78"/>
        <end position="99"/>
    </location>
</feature>
<feature type="binding site" evidence="12">
    <location>
        <position position="438"/>
    </location>
    <ligand>
        <name>K(+)</name>
        <dbReference type="ChEBI" id="CHEBI:29103"/>
    </ligand>
</feature>
<evidence type="ECO:0000256" key="6">
    <source>
        <dbReference type="ARBA" id="ARBA00022538"/>
    </source>
</evidence>
<evidence type="ECO:0000256" key="3">
    <source>
        <dbReference type="ARBA" id="ARBA00022448"/>
    </source>
</evidence>
<gene>
    <name evidence="14" type="ORF">SAMN02910417_01826</name>
</gene>
<feature type="binding site" evidence="12">
    <location>
        <position position="228"/>
    </location>
    <ligand>
        <name>K(+)</name>
        <dbReference type="ChEBI" id="CHEBI:29103"/>
    </ligand>
</feature>
<reference evidence="14 15" key="1">
    <citation type="submission" date="2016-10" db="EMBL/GenBank/DDBJ databases">
        <authorList>
            <person name="de Groot N.N."/>
        </authorList>
    </citation>
    <scope>NUCLEOTIDE SEQUENCE [LARGE SCALE GENOMIC DNA]</scope>
    <source>
        <strain evidence="14 15">DSM 3217</strain>
    </source>
</reference>
<sequence length="488" mass="53836">MYFGYHEVGNMNRAIIRYFTFRIIQLEAVLLLVPCLVALIYQEPQGWYYLGTSIACGIVGTLGSMRKVENDSFYAKESFVVVALCWIVISAIGAVPFTLSGEIPNYLDALFENVSGFTTTGASILTDVEALSHTALFMRSFIHWVGGMGVLVLMLAILPRSSGNNMYLMRAESPGPSVGKLVPQIRKTAGLLYKIYIVITVFEIGALIWSKMPVFDAVTISVATTGTGGFAILNSSIGAYTIAQQNIITVFMFVSGVNFSFYYFLLFRKVKNAAVMEEVRWYLGIFVGSVVLICANAYHSFDGMRECVHHVAFTVSSILTSTGFATVDYTKWPEFSQTLLVFLMLIGACAGSTGGGMKVSRWVLMFKAVRNEISYLIHPRRVRQVRMDGHVVPKETMKSLYSYVLVYFFIFAGSVIVIAIDNYGFDTNFSAVAACLNNIGPGIGEVGPSGNYSGFSNVSKIVLMLDMLAGRLELFPLLMLIAPTTWRR</sequence>
<keyword evidence="3" id="KW-0813">Transport</keyword>